<protein>
    <submittedName>
        <fullName evidence="1">Uncharacterized protein</fullName>
    </submittedName>
</protein>
<name>A0A5P1RD37_9GAMM</name>
<accession>A0A5P1RD37</accession>
<keyword evidence="2" id="KW-1185">Reference proteome</keyword>
<sequence length="72" mass="8040">MVLFCPIQQELDCINGSGHILGKIKFDGYNDEHIFCPDNDSIVLTSVEKSYISERLAGLDSGKYSIPMQDDD</sequence>
<dbReference type="KEGG" id="ncu:F0U83_11025"/>
<dbReference type="AlphaFoldDB" id="A0A5P1RD37"/>
<dbReference type="OrthoDB" id="6106530at2"/>
<reference evidence="1 2" key="1">
    <citation type="journal article" date="2019" name="Biochem. Eng. J.">
        <title>Metabolic engineering of the marine bacteria Neptunomonas concharum for the production of acetoin and meso-2,3-butanediol from acetate.</title>
        <authorList>
            <person name="Li W."/>
            <person name="Pu N."/>
            <person name="Liu C.-X."/>
            <person name="Yuan Q.-P."/>
            <person name="Li Z.-J."/>
        </authorList>
    </citation>
    <scope>NUCLEOTIDE SEQUENCE [LARGE SCALE GENOMIC DNA]</scope>
    <source>
        <strain evidence="1 2">JCM17730</strain>
    </source>
</reference>
<evidence type="ECO:0000313" key="2">
    <source>
        <dbReference type="Proteomes" id="UP000324760"/>
    </source>
</evidence>
<proteinExistence type="predicted"/>
<evidence type="ECO:0000313" key="1">
    <source>
        <dbReference type="EMBL" id="QEQ97202.1"/>
    </source>
</evidence>
<dbReference type="EMBL" id="CP043869">
    <property type="protein sequence ID" value="QEQ97202.1"/>
    <property type="molecule type" value="Genomic_DNA"/>
</dbReference>
<gene>
    <name evidence="1" type="ORF">F0U83_11025</name>
</gene>
<dbReference type="Proteomes" id="UP000324760">
    <property type="component" value="Chromosome"/>
</dbReference>
<dbReference type="RefSeq" id="WP_138987489.1">
    <property type="nucleotide sequence ID" value="NZ_CP043869.1"/>
</dbReference>
<organism evidence="1 2">
    <name type="scientific">Neptunomonas concharum</name>
    <dbReference type="NCBI Taxonomy" id="1031538"/>
    <lineage>
        <taxon>Bacteria</taxon>
        <taxon>Pseudomonadati</taxon>
        <taxon>Pseudomonadota</taxon>
        <taxon>Gammaproteobacteria</taxon>
        <taxon>Oceanospirillales</taxon>
        <taxon>Oceanospirillaceae</taxon>
        <taxon>Neptunomonas</taxon>
    </lineage>
</organism>